<proteinExistence type="predicted"/>
<feature type="compositionally biased region" description="Basic and acidic residues" evidence="1">
    <location>
        <begin position="728"/>
        <end position="737"/>
    </location>
</feature>
<protein>
    <recommendedName>
        <fullName evidence="2">C2H2-type domain-containing protein</fullName>
    </recommendedName>
</protein>
<feature type="domain" description="C2H2-type" evidence="2">
    <location>
        <begin position="23"/>
        <end position="45"/>
    </location>
</feature>
<dbReference type="Pfam" id="PF02992">
    <property type="entry name" value="Transposase_21"/>
    <property type="match status" value="1"/>
</dbReference>
<dbReference type="HOGENOM" id="CLU_009765_0_0_1"/>
<dbReference type="Proteomes" id="UP000016930">
    <property type="component" value="Unassembled WGS sequence"/>
</dbReference>
<keyword evidence="4" id="KW-1185">Reference proteome</keyword>
<name>M2R874_CERS8</name>
<dbReference type="PANTHER" id="PTHR46579">
    <property type="entry name" value="F5/8 TYPE C DOMAIN-CONTAINING PROTEIN-RELATED"/>
    <property type="match status" value="1"/>
</dbReference>
<feature type="region of interest" description="Disordered" evidence="1">
    <location>
        <begin position="710"/>
        <end position="745"/>
    </location>
</feature>
<feature type="compositionally biased region" description="Basic and acidic residues" evidence="1">
    <location>
        <begin position="185"/>
        <end position="200"/>
    </location>
</feature>
<evidence type="ECO:0000313" key="4">
    <source>
        <dbReference type="Proteomes" id="UP000016930"/>
    </source>
</evidence>
<sequence>MPQTNTSSKYQNRYEYQKKLVACPCTQCNGALVPAYTVRNHSRKHVKTTPPEEGETITFAELLRRRKKDNNALSQQHTDTPENAASVHQEVLPTCHPAGSHVIQTAPLPAAQMLHDDPSSLARPHVSIQEPCSGPSRLLDEPEDHPTLPAPDAPDQQDPLAHLNDIDPPLLPHNAIVPPDPQDNPEPHPDPSQPDREPSSVHRPATSIIAEATSTACWSIIMLMAAWLHHKYSTPWRAIAMMLQILRLILISLHVISPSDDAPCTLSTTFKRLGLHDRLEIRAMCPACRRVYPVNLQLTSMCTHCGLPLFKALNGDGLLLSSSAHGTQRSPVPILQTPFIRPSKLIADVINSTSTMESDLDRWRTHATTPGILERIQDGNVWRTLPGPDGDPFFDNTPNRPHQDELRIGVIIGFDGFGFKRSAYAGKHSTGVLSMSIANLDTNLRYRVENLILCGLTPGPHELTAEELQHLMDEFVSDLLDLYRNGITVKTLLHPDGRLVRVVIVCQSCDHPALCRMSGFADHSCNTCFCTQCHIPRAKLSTQDGLSIGAFPPRSGEAHRNHAEAYQQLSTSSERDEFFQAHAARYYAMSRLPYFDAVRMSVIDPMHNILLGVIKTQWYDTWIVTRTLRERTSTKKVPRELDQVHDYLAQFEMPAWVGRLPRDVGYPAGGSLTSDEWKAMALVYLPLIIPLVWEDSCKAADQEYQKRLASWHKSEEKRQHRIAKGKHRADGKPEPPEPKPQLRMHPQDADNFLSLAAALKILLARSIDDYLDGFFKLHPSHIKPNFHFITHIFTQIEDFGPVYGFWTFLFERLNKILKNYAVNNHDGGELEVTFMREFDRERRLRCMVNELASLPAKATPEQHLVAEAACIMASSGADSRGTVASLAQESAEFADQMSVRWAFGPGARVAMNILQQAQWLAYYQARFPDAGIISTFKDDLEPGETFLNTQVTSHQYMILDGRRIATSDFSGKAPNSIVQINLAGARYVACGTHMAASPELEIMFWKYRTYLDPSQEGPPALIPQDDEEESDMNTQQLPKIWATVGLTRDAIVL</sequence>
<dbReference type="EMBL" id="KB445802">
    <property type="protein sequence ID" value="EMD34886.1"/>
    <property type="molecule type" value="Genomic_DNA"/>
</dbReference>
<dbReference type="InterPro" id="IPR004242">
    <property type="entry name" value="Transposase_21"/>
</dbReference>
<accession>M2R874</accession>
<evidence type="ECO:0000313" key="3">
    <source>
        <dbReference type="EMBL" id="EMD34886.1"/>
    </source>
</evidence>
<feature type="region of interest" description="Disordered" evidence="1">
    <location>
        <begin position="114"/>
        <end position="203"/>
    </location>
</feature>
<dbReference type="STRING" id="914234.M2R874"/>
<organism evidence="3 4">
    <name type="scientific">Ceriporiopsis subvermispora (strain B)</name>
    <name type="common">White-rot fungus</name>
    <name type="synonym">Gelatoporia subvermispora</name>
    <dbReference type="NCBI Taxonomy" id="914234"/>
    <lineage>
        <taxon>Eukaryota</taxon>
        <taxon>Fungi</taxon>
        <taxon>Dikarya</taxon>
        <taxon>Basidiomycota</taxon>
        <taxon>Agaricomycotina</taxon>
        <taxon>Agaricomycetes</taxon>
        <taxon>Polyporales</taxon>
        <taxon>Gelatoporiaceae</taxon>
        <taxon>Gelatoporia</taxon>
    </lineage>
</organism>
<evidence type="ECO:0000259" key="2">
    <source>
        <dbReference type="PROSITE" id="PS00028"/>
    </source>
</evidence>
<dbReference type="OrthoDB" id="3239894at2759"/>
<dbReference type="AlphaFoldDB" id="M2R874"/>
<gene>
    <name evidence="3" type="ORF">CERSUDRAFT_75776</name>
</gene>
<dbReference type="InterPro" id="IPR013087">
    <property type="entry name" value="Znf_C2H2_type"/>
</dbReference>
<evidence type="ECO:0000256" key="1">
    <source>
        <dbReference type="SAM" id="MobiDB-lite"/>
    </source>
</evidence>
<dbReference type="PROSITE" id="PS00028">
    <property type="entry name" value="ZINC_FINGER_C2H2_1"/>
    <property type="match status" value="1"/>
</dbReference>
<dbReference type="PANTHER" id="PTHR46579:SF1">
    <property type="entry name" value="F5_8 TYPE C DOMAIN-CONTAINING PROTEIN"/>
    <property type="match status" value="1"/>
</dbReference>
<reference evidence="3 4" key="1">
    <citation type="journal article" date="2012" name="Proc. Natl. Acad. Sci. U.S.A.">
        <title>Comparative genomics of Ceriporiopsis subvermispora and Phanerochaete chrysosporium provide insight into selective ligninolysis.</title>
        <authorList>
            <person name="Fernandez-Fueyo E."/>
            <person name="Ruiz-Duenas F.J."/>
            <person name="Ferreira P."/>
            <person name="Floudas D."/>
            <person name="Hibbett D.S."/>
            <person name="Canessa P."/>
            <person name="Larrondo L.F."/>
            <person name="James T.Y."/>
            <person name="Seelenfreund D."/>
            <person name="Lobos S."/>
            <person name="Polanco R."/>
            <person name="Tello M."/>
            <person name="Honda Y."/>
            <person name="Watanabe T."/>
            <person name="Watanabe T."/>
            <person name="Ryu J.S."/>
            <person name="Kubicek C.P."/>
            <person name="Schmoll M."/>
            <person name="Gaskell J."/>
            <person name="Hammel K.E."/>
            <person name="St John F.J."/>
            <person name="Vanden Wymelenberg A."/>
            <person name="Sabat G."/>
            <person name="Splinter BonDurant S."/>
            <person name="Syed K."/>
            <person name="Yadav J.S."/>
            <person name="Doddapaneni H."/>
            <person name="Subramanian V."/>
            <person name="Lavin J.L."/>
            <person name="Oguiza J.A."/>
            <person name="Perez G."/>
            <person name="Pisabarro A.G."/>
            <person name="Ramirez L."/>
            <person name="Santoyo F."/>
            <person name="Master E."/>
            <person name="Coutinho P.M."/>
            <person name="Henrissat B."/>
            <person name="Lombard V."/>
            <person name="Magnuson J.K."/>
            <person name="Kuees U."/>
            <person name="Hori C."/>
            <person name="Igarashi K."/>
            <person name="Samejima M."/>
            <person name="Held B.W."/>
            <person name="Barry K.W."/>
            <person name="LaButti K.M."/>
            <person name="Lapidus A."/>
            <person name="Lindquist E.A."/>
            <person name="Lucas S.M."/>
            <person name="Riley R."/>
            <person name="Salamov A.A."/>
            <person name="Hoffmeister D."/>
            <person name="Schwenk D."/>
            <person name="Hadar Y."/>
            <person name="Yarden O."/>
            <person name="de Vries R.P."/>
            <person name="Wiebenga A."/>
            <person name="Stenlid J."/>
            <person name="Eastwood D."/>
            <person name="Grigoriev I.V."/>
            <person name="Berka R.M."/>
            <person name="Blanchette R.A."/>
            <person name="Kersten P."/>
            <person name="Martinez A.T."/>
            <person name="Vicuna R."/>
            <person name="Cullen D."/>
        </authorList>
    </citation>
    <scope>NUCLEOTIDE SEQUENCE [LARGE SCALE GENOMIC DNA]</scope>
    <source>
        <strain evidence="3 4">B</strain>
    </source>
</reference>